<organism evidence="1">
    <name type="scientific">marine sediment metagenome</name>
    <dbReference type="NCBI Taxonomy" id="412755"/>
    <lineage>
        <taxon>unclassified sequences</taxon>
        <taxon>metagenomes</taxon>
        <taxon>ecological metagenomes</taxon>
    </lineage>
</organism>
<name>A0A0F9D851_9ZZZZ</name>
<proteinExistence type="predicted"/>
<evidence type="ECO:0000313" key="1">
    <source>
        <dbReference type="EMBL" id="KKL13986.1"/>
    </source>
</evidence>
<sequence length="52" mass="5933">MLIFCAWCGKVVGEKPPLDNDDITWTICTDCKVEVKSEIMVMSEEEARVLKQ</sequence>
<reference evidence="1" key="1">
    <citation type="journal article" date="2015" name="Nature">
        <title>Complex archaea that bridge the gap between prokaryotes and eukaryotes.</title>
        <authorList>
            <person name="Spang A."/>
            <person name="Saw J.H."/>
            <person name="Jorgensen S.L."/>
            <person name="Zaremba-Niedzwiedzka K."/>
            <person name="Martijn J."/>
            <person name="Lind A.E."/>
            <person name="van Eijk R."/>
            <person name="Schleper C."/>
            <person name="Guy L."/>
            <person name="Ettema T.J."/>
        </authorList>
    </citation>
    <scope>NUCLEOTIDE SEQUENCE</scope>
</reference>
<comment type="caution">
    <text evidence="1">The sequence shown here is derived from an EMBL/GenBank/DDBJ whole genome shotgun (WGS) entry which is preliminary data.</text>
</comment>
<gene>
    <name evidence="1" type="ORF">LCGC14_2520260</name>
</gene>
<accession>A0A0F9D851</accession>
<protein>
    <submittedName>
        <fullName evidence="1">Uncharacterized protein</fullName>
    </submittedName>
</protein>
<dbReference type="EMBL" id="LAZR01040638">
    <property type="protein sequence ID" value="KKL13986.1"/>
    <property type="molecule type" value="Genomic_DNA"/>
</dbReference>
<dbReference type="AlphaFoldDB" id="A0A0F9D851"/>